<dbReference type="PANTHER" id="PTHR35095:SF1">
    <property type="entry name" value="OS05G0143300 PROTEIN"/>
    <property type="match status" value="1"/>
</dbReference>
<accession>A0AAV6Y6M3</accession>
<evidence type="ECO:0000313" key="3">
    <source>
        <dbReference type="Proteomes" id="UP000826271"/>
    </source>
</evidence>
<sequence length="402" mass="44993">MVELYLMASHGGYPPGLGAVFHPDQVLNRGLKDSHHFIPYQGSNQDLVSSHSFNLSLQQKEEWRSTGGLFDCNHFLRIDSNSRRPAVIDFQETHPEPVHFSFGIAEQCMRQEKISKLLTLGSIEEEEDGLVDLSMPYDMTGSRYLIYPNREFYYNEPCLDLMGDRSCSTFYPDGQLQYNCTGIEMNDMLSVMSEFYLLNNTTKSSKQTLLVPYFERRRRARANTNASKLASEKVGSQKSHEKVKDKASHKKKTITKERDIYCNSTLHACESLLSIIVDRQKQRKNVVLSLKKTGPQLPQFLTQCSASIAGMGIAVVLSVLCRVACSRVPFCASKLLSTGLGLGLVWLSSAVNKLSNTVTSISRSSGKSCAKEVEMMNNLDRNLKDICFRAAALMAVAVLRLA</sequence>
<dbReference type="Proteomes" id="UP000826271">
    <property type="component" value="Unassembled WGS sequence"/>
</dbReference>
<evidence type="ECO:0000313" key="2">
    <source>
        <dbReference type="EMBL" id="KAG8389390.1"/>
    </source>
</evidence>
<keyword evidence="3" id="KW-1185">Reference proteome</keyword>
<comment type="caution">
    <text evidence="2">The sequence shown here is derived from an EMBL/GenBank/DDBJ whole genome shotgun (WGS) entry which is preliminary data.</text>
</comment>
<name>A0AAV6Y6M3_9LAMI</name>
<proteinExistence type="predicted"/>
<dbReference type="AlphaFoldDB" id="A0AAV6Y6M3"/>
<dbReference type="EMBL" id="WHWC01000002">
    <property type="protein sequence ID" value="KAG8389390.1"/>
    <property type="molecule type" value="Genomic_DNA"/>
</dbReference>
<dbReference type="PANTHER" id="PTHR35095">
    <property type="entry name" value="OS05G0143300 PROTEIN"/>
    <property type="match status" value="1"/>
</dbReference>
<evidence type="ECO:0000256" key="1">
    <source>
        <dbReference type="SAM" id="MobiDB-lite"/>
    </source>
</evidence>
<feature type="region of interest" description="Disordered" evidence="1">
    <location>
        <begin position="223"/>
        <end position="249"/>
    </location>
</feature>
<reference evidence="2" key="1">
    <citation type="submission" date="2019-10" db="EMBL/GenBank/DDBJ databases">
        <authorList>
            <person name="Zhang R."/>
            <person name="Pan Y."/>
            <person name="Wang J."/>
            <person name="Ma R."/>
            <person name="Yu S."/>
        </authorList>
    </citation>
    <scope>NUCLEOTIDE SEQUENCE</scope>
    <source>
        <strain evidence="2">LA-IB0</strain>
        <tissue evidence="2">Leaf</tissue>
    </source>
</reference>
<gene>
    <name evidence="2" type="ORF">BUALT_Bualt02G0224200</name>
</gene>
<protein>
    <submittedName>
        <fullName evidence="2">Uncharacterized protein</fullName>
    </submittedName>
</protein>
<organism evidence="2 3">
    <name type="scientific">Buddleja alternifolia</name>
    <dbReference type="NCBI Taxonomy" id="168488"/>
    <lineage>
        <taxon>Eukaryota</taxon>
        <taxon>Viridiplantae</taxon>
        <taxon>Streptophyta</taxon>
        <taxon>Embryophyta</taxon>
        <taxon>Tracheophyta</taxon>
        <taxon>Spermatophyta</taxon>
        <taxon>Magnoliopsida</taxon>
        <taxon>eudicotyledons</taxon>
        <taxon>Gunneridae</taxon>
        <taxon>Pentapetalae</taxon>
        <taxon>asterids</taxon>
        <taxon>lamiids</taxon>
        <taxon>Lamiales</taxon>
        <taxon>Scrophulariaceae</taxon>
        <taxon>Buddlejeae</taxon>
        <taxon>Buddleja</taxon>
    </lineage>
</organism>